<feature type="domain" description="Ig-like" evidence="5">
    <location>
        <begin position="2571"/>
        <end position="2660"/>
    </location>
</feature>
<feature type="domain" description="Ig-like" evidence="5">
    <location>
        <begin position="728"/>
        <end position="837"/>
    </location>
</feature>
<keyword evidence="7" id="KW-1185">Reference proteome</keyword>
<dbReference type="FunFam" id="2.60.40.10:FF:000022">
    <property type="entry name" value="Cardiac titin"/>
    <property type="match status" value="6"/>
</dbReference>
<feature type="domain" description="Ig-like" evidence="5">
    <location>
        <begin position="320"/>
        <end position="406"/>
    </location>
</feature>
<dbReference type="InterPro" id="IPR003599">
    <property type="entry name" value="Ig_sub"/>
</dbReference>
<feature type="region of interest" description="Disordered" evidence="4">
    <location>
        <begin position="244"/>
        <end position="273"/>
    </location>
</feature>
<dbReference type="SMART" id="SM00409">
    <property type="entry name" value="IG"/>
    <property type="match status" value="13"/>
</dbReference>
<evidence type="ECO:0000256" key="2">
    <source>
        <dbReference type="ARBA" id="ARBA00022490"/>
    </source>
</evidence>
<dbReference type="Gene3D" id="2.60.40.10">
    <property type="entry name" value="Immunoglobulins"/>
    <property type="match status" value="12"/>
</dbReference>
<keyword evidence="2" id="KW-0963">Cytoplasm</keyword>
<dbReference type="SUPFAM" id="SSF48726">
    <property type="entry name" value="Immunoglobulin"/>
    <property type="match status" value="13"/>
</dbReference>
<dbReference type="PANTHER" id="PTHR47633">
    <property type="entry name" value="IMMUNOGLOBULIN"/>
    <property type="match status" value="1"/>
</dbReference>
<accession>A0A5C6PLC4</accession>
<dbReference type="InterPro" id="IPR036179">
    <property type="entry name" value="Ig-like_dom_sf"/>
</dbReference>
<dbReference type="EMBL" id="RHFK02000001">
    <property type="protein sequence ID" value="TWW80255.1"/>
    <property type="molecule type" value="Genomic_DNA"/>
</dbReference>
<feature type="domain" description="Ig-like" evidence="5">
    <location>
        <begin position="518"/>
        <end position="615"/>
    </location>
</feature>
<dbReference type="Proteomes" id="UP000324091">
    <property type="component" value="Chromosome 1"/>
</dbReference>
<evidence type="ECO:0000313" key="7">
    <source>
        <dbReference type="Proteomes" id="UP000324091"/>
    </source>
</evidence>
<evidence type="ECO:0000256" key="3">
    <source>
        <dbReference type="ARBA" id="ARBA00023319"/>
    </source>
</evidence>
<dbReference type="SMART" id="SM00408">
    <property type="entry name" value="IGc2"/>
    <property type="match status" value="11"/>
</dbReference>
<keyword evidence="3" id="KW-0393">Immunoglobulin domain</keyword>
<comment type="subcellular location">
    <subcellularLocation>
        <location evidence="1">Cytoplasm</location>
    </subcellularLocation>
</comment>
<dbReference type="GO" id="GO:0055013">
    <property type="term" value="P:cardiac muscle cell development"/>
    <property type="evidence" value="ECO:0007669"/>
    <property type="project" value="UniProtKB-ARBA"/>
</dbReference>
<evidence type="ECO:0000313" key="6">
    <source>
        <dbReference type="EMBL" id="TWW80255.1"/>
    </source>
</evidence>
<dbReference type="InterPro" id="IPR007110">
    <property type="entry name" value="Ig-like_dom"/>
</dbReference>
<dbReference type="FunFam" id="2.60.40.10:FF:000107">
    <property type="entry name" value="Myosin, light chain kinase a"/>
    <property type="match status" value="2"/>
</dbReference>
<feature type="domain" description="Ig-like" evidence="5">
    <location>
        <begin position="2385"/>
        <end position="2473"/>
    </location>
</feature>
<evidence type="ECO:0000256" key="4">
    <source>
        <dbReference type="SAM" id="MobiDB-lite"/>
    </source>
</evidence>
<dbReference type="InterPro" id="IPR013106">
    <property type="entry name" value="Ig_V-set"/>
</dbReference>
<dbReference type="PROSITE" id="PS50835">
    <property type="entry name" value="IG_LIKE"/>
    <property type="match status" value="12"/>
</dbReference>
<organism evidence="6 7">
    <name type="scientific">Takifugu flavidus</name>
    <name type="common">sansaifugu</name>
    <dbReference type="NCBI Taxonomy" id="433684"/>
    <lineage>
        <taxon>Eukaryota</taxon>
        <taxon>Metazoa</taxon>
        <taxon>Chordata</taxon>
        <taxon>Craniata</taxon>
        <taxon>Vertebrata</taxon>
        <taxon>Euteleostomi</taxon>
        <taxon>Actinopterygii</taxon>
        <taxon>Neopterygii</taxon>
        <taxon>Teleostei</taxon>
        <taxon>Neoteleostei</taxon>
        <taxon>Acanthomorphata</taxon>
        <taxon>Eupercaria</taxon>
        <taxon>Tetraodontiformes</taxon>
        <taxon>Tetradontoidea</taxon>
        <taxon>Tetraodontidae</taxon>
        <taxon>Takifugu</taxon>
    </lineage>
</organism>
<dbReference type="InterPro" id="IPR003598">
    <property type="entry name" value="Ig_sub2"/>
</dbReference>
<dbReference type="GO" id="GO:0060298">
    <property type="term" value="P:positive regulation of sarcomere organization"/>
    <property type="evidence" value="ECO:0007669"/>
    <property type="project" value="UniProtKB-ARBA"/>
</dbReference>
<dbReference type="GO" id="GO:0045989">
    <property type="term" value="P:positive regulation of striated muscle contraction"/>
    <property type="evidence" value="ECO:0007669"/>
    <property type="project" value="UniProtKB-ARBA"/>
</dbReference>
<dbReference type="GO" id="GO:0003007">
    <property type="term" value="P:heart morphogenesis"/>
    <property type="evidence" value="ECO:0007669"/>
    <property type="project" value="UniProtKB-ARBA"/>
</dbReference>
<feature type="domain" description="Ig-like" evidence="5">
    <location>
        <begin position="2169"/>
        <end position="2292"/>
    </location>
</feature>
<feature type="compositionally biased region" description="Polar residues" evidence="4">
    <location>
        <begin position="261"/>
        <end position="273"/>
    </location>
</feature>
<feature type="domain" description="Ig-like" evidence="5">
    <location>
        <begin position="2076"/>
        <end position="2164"/>
    </location>
</feature>
<feature type="domain" description="Ig-like" evidence="5">
    <location>
        <begin position="1887"/>
        <end position="1978"/>
    </location>
</feature>
<sequence length="2664" mass="293874">MSSSLDSEVDVVREVVPTDAKEASVLEESKEDQLKVVTDANIVTAVLEYTEETSSSFAELISKPEPTFDSGVFLSEVETQPDITKIAEETPGYEGELDVLNNGAQERVNDPQTLLVNPKVDDIPGQHHLSEDGATESRVTSTQDKHFSKYSETKADIATVGSLEEEEVTFGAVYDYYNLPADWRRPMSPESEMSIEIGSTMSEEITEVAERFFTPGSSSEVLQPLVEQFYTPTSPMALHTRTSVTPGGFVTPQEYPFNPAEAQSPSSRQSSERFFTPHELLSSPVEWSMDTTAVNKNLLFNQGMESSSLTTLEEKAQGVPPAFLKPLMKKRVCENDSLMFLAEVFGLPCPEVKWFCNNKQLVEDDRVRMERDGDTVSLTVLDVTKADQGEYICEAVNNIGQARSVALVVVVSQEVRFMPAPPAVTHQHVMEFDVEEDDTSRSPSPQEILLEVELDENEVKEFEKQVKIITIPEYTADNKSMIVSLDVLPSIYEEGAVDFVTHERDDLKIAFEVTEMPPRFINPICDMETPEGATIIFECSLMGTPSPVVSWFKGDKKIPHNDKKYLHSSEGDNHFLKICTVTTQDSGVYICRAINVVGETLCRASLVVVNAKSFSGRTRGREVTAVSLGSAKIQPQKFDLLVGGKSFDGEQVSEIELEFEFDQEADESQRAVKLVAKTDHQAETSEQGEKYVSINFDVFAEPAKEEKVEFKGKSSDMCSFQFQVTESPPKCIIPLSNITAAVGTPVILQCLVSGTPNPTAEWYKDGDRVTDIIQWSHNGEVIISSSVYKMIEEKEDYTLVITKVTSEYEGEYSCTATNRFGQTTCTTYLEVKSVDVSQAEKWVEKMFKVTGQPPTFSVQIQPLRCSEGTEVLFNYKVSGDPIPDVNWYKGAFQIQPNRNRIISSNPDGSGCLKLKTVKQEDSGMYMCKASNKFGEASCSAELAVVKETVVVSKQEQVTVVQQKGYKVSVTEQATESRLYQVSLPGQDRTRSDQMVYTIGTEDRQIIPSEQVGSLQEVDISSATIHREQMTHQAAVLQAHEIEERVSVVSTHPPQVSLVPSKQLHMAAFTSSIEESQDFTEQHCDRIQSPEVIELKAAKEKKSKVMSAVAEELTPLSTVSTEPLSDSQSANVRPISEPKHLVSGHQVESQVSILKEQSADISIPQEEKGYKVKEGIKILYSAQSTEKRMLTEGHTVELAAADSAMKSSVVKEQHRPLLASVSESKHTLSKETKISMEMPAEETAHLRKDTILKAALNTEESRLLQAEHSEQLPSLPGSKCIHPQIEGEQLLHLQVITDQDLLPSEESFTCEKPIPSHAGTRRSPTLLHTVIQDEQRTVICEDTSTFEAKPSTSTVQPKKEAPTLLHLQSAHPVDALSKEGVLVIEKPDHQLAAQKQERARSHAAITEEKRELTGDYHTELDLSVTGIRSQLRTEPKPQNILQLSFQPMQLPKETPVITDIKQQRALVQKEDRWNVMHVTTVADSLALEEGHTENLTTLDKFSCNTAIEPKVPSESVQIEEKEISTESSALLESAEEDFAIQIQEGQSVRQSIVMDEKRVLTGELSKEITKSESTKVVSVTTQPKLSLMASESRDNTALPKEMTFVIQIPKPFSLNIRRQLRDVLQSAVATEQPVLLADVVSKLQAVDLQEVKVQREPKRAVFTYMITTPSAPMEISLAFEGNYPQTAEFRTELQAAFHSLVYREAQILTSEQPGTMQLDKPQRVQVTSASRKQMFSSTVETASMAESAAAFSAVKSEGAALRTESKMTIECAAAQQQVVVHETKAATIQESTTSQVRVSTEAAFEQSVQVVKEEVKSVMVKSRKEDAGAAFVPAPTLPTTIHTEQTIDISVVKEHREEKFEETTVIVQREYPTIVIALEDISIDEDMPPVFRLRITPLEINVGSSAKFECEITEAPNVTFRWYKSGIEIKQSEKYRILSSSTSSALELLNPVKSDSGEYTCKASNQHGVDSCAASLVVTEMYPPIFVSKPEPMTLFVGKEAVFQCSLTGSSPMDVVWHKDNIAISSEGNYVMKSDKNKYSLHIKSLELAHQGVYLCKASNSVGTATFTTELWVVDKPSFVKPFDQVSAAVNDPVRLECQVNEDIGVTITWTRDGKKVHQSMDCKLSFEDKLAVVEIPKAKLKDSGKYVCTATNEAGSSSCEALVMVQEPPSIRNELQTIEAVKGGPVHLEYEIAGTAPFEITWLEILTFESADVGDYQCVVSNEVGKVTTKAVAKLKEPPSFTKRVDNVTAVLGKPVKLQGTVKATVALSHGGKYLCQAENEAGQQKSEATLTVQEPARIVEPAASISVTAGESATLECTISGSPELKVKWFRDGKEMTSGRKHKLTVKDKTASMKILTAEKSDSADYKIQVSNKVGKDEYRIMPPTFTKSLKRVDANIGNNASLDCKVSGSQPMTIAWFKDDQEITPGPKFLAEFRDHSATLQIAGLEKADSGVYKCRATNSAGFKETSGTLYVKEPPSFTVKPDNQDVIPGTTVSFTAAFTGTAPLTVKWFKEDKEIVSGGTYFIKKDATSSSLELQSVKPSDSATYTCQVSNDAGKVDCTAVLFVKEPPTFVKKLEATRLITCGDSSRLDCKVTGSPVITFKWFKDEMEITPGPKYTMAVEDLVASLEIVQCTVEESGDYVCVASSEAGSDRCCSTVTVKAF</sequence>
<dbReference type="GO" id="GO:0005737">
    <property type="term" value="C:cytoplasm"/>
    <property type="evidence" value="ECO:0007669"/>
    <property type="project" value="UniProtKB-SubCell"/>
</dbReference>
<dbReference type="Pfam" id="PF07679">
    <property type="entry name" value="I-set"/>
    <property type="match status" value="11"/>
</dbReference>
<reference evidence="6 7" key="1">
    <citation type="submission" date="2019-04" db="EMBL/GenBank/DDBJ databases">
        <title>Chromosome genome assembly for Takifugu flavidus.</title>
        <authorList>
            <person name="Xiao S."/>
        </authorList>
    </citation>
    <scope>NUCLEOTIDE SEQUENCE [LARGE SCALE GENOMIC DNA]</scope>
    <source>
        <strain evidence="6">HTHZ2018</strain>
        <tissue evidence="6">Muscle</tissue>
    </source>
</reference>
<evidence type="ECO:0000256" key="1">
    <source>
        <dbReference type="ARBA" id="ARBA00004496"/>
    </source>
</evidence>
<evidence type="ECO:0000259" key="5">
    <source>
        <dbReference type="PROSITE" id="PS50835"/>
    </source>
</evidence>
<comment type="caution">
    <text evidence="6">The sequence shown here is derived from an EMBL/GenBank/DDBJ whole genome shotgun (WGS) entry which is preliminary data.</text>
</comment>
<feature type="domain" description="Ig-like" evidence="5">
    <location>
        <begin position="2478"/>
        <end position="2566"/>
    </location>
</feature>
<feature type="region of interest" description="Disordered" evidence="4">
    <location>
        <begin position="125"/>
        <end position="145"/>
    </location>
</feature>
<dbReference type="PANTHER" id="PTHR47633:SF14">
    <property type="entry name" value="IG-LIKE DOMAIN-CONTAINING PROTEIN"/>
    <property type="match status" value="1"/>
</dbReference>
<dbReference type="InterPro" id="IPR013783">
    <property type="entry name" value="Ig-like_fold"/>
</dbReference>
<feature type="domain" description="Ig-like" evidence="5">
    <location>
        <begin position="1982"/>
        <end position="2067"/>
    </location>
</feature>
<feature type="domain" description="Ig-like" evidence="5">
    <location>
        <begin position="2296"/>
        <end position="2383"/>
    </location>
</feature>
<dbReference type="SMART" id="SM00406">
    <property type="entry name" value="IGv"/>
    <property type="match status" value="2"/>
</dbReference>
<proteinExistence type="predicted"/>
<protein>
    <submittedName>
        <fullName evidence="6">Titin</fullName>
    </submittedName>
</protein>
<gene>
    <name evidence="6" type="ORF">D4764_01G0000700</name>
</gene>
<dbReference type="InterPro" id="IPR013098">
    <property type="entry name" value="Ig_I-set"/>
</dbReference>
<name>A0A5C6PLC4_9TELE</name>
<feature type="domain" description="Ig-like" evidence="5">
    <location>
        <begin position="854"/>
        <end position="943"/>
    </location>
</feature>
<dbReference type="FunFam" id="2.60.40.10:FF:000425">
    <property type="entry name" value="Myosin light chain kinase"/>
    <property type="match status" value="3"/>
</dbReference>
<dbReference type="CDD" id="cd00096">
    <property type="entry name" value="Ig"/>
    <property type="match status" value="5"/>
</dbReference>